<dbReference type="InterPro" id="IPR054186">
    <property type="entry name" value="DUF6891"/>
</dbReference>
<evidence type="ECO:0000313" key="2">
    <source>
        <dbReference type="EMBL" id="CDN85912.1"/>
    </source>
</evidence>
<dbReference type="AlphaFoldDB" id="A0A1L1P7Y3"/>
<dbReference type="RefSeq" id="WP_009520044.1">
    <property type="nucleotide sequence ID" value="NZ_CCAE010000002.1"/>
</dbReference>
<dbReference type="Pfam" id="PF21831">
    <property type="entry name" value="DUF6891"/>
    <property type="match status" value="1"/>
</dbReference>
<protein>
    <recommendedName>
        <fullName evidence="1">DUF6891 domain-containing protein</fullName>
    </recommendedName>
</protein>
<feature type="domain" description="DUF6891" evidence="1">
    <location>
        <begin position="159"/>
        <end position="345"/>
    </location>
</feature>
<evidence type="ECO:0000313" key="3">
    <source>
        <dbReference type="Proteomes" id="UP000028878"/>
    </source>
</evidence>
<dbReference type="EMBL" id="CCAE010000002">
    <property type="protein sequence ID" value="CDN85912.1"/>
    <property type="molecule type" value="Genomic_DNA"/>
</dbReference>
<organism evidence="2 3">
    <name type="scientific">Hydrogenophaga intermedia</name>
    <dbReference type="NCBI Taxonomy" id="65786"/>
    <lineage>
        <taxon>Bacteria</taxon>
        <taxon>Pseudomonadati</taxon>
        <taxon>Pseudomonadota</taxon>
        <taxon>Betaproteobacteria</taxon>
        <taxon>Burkholderiales</taxon>
        <taxon>Comamonadaceae</taxon>
        <taxon>Hydrogenophaga</taxon>
    </lineage>
</organism>
<evidence type="ECO:0000259" key="1">
    <source>
        <dbReference type="Pfam" id="PF21831"/>
    </source>
</evidence>
<reference evidence="3" key="1">
    <citation type="submission" date="2014-11" db="EMBL/GenBank/DDBJ databases">
        <title>Draft genome sequence of Hydrogenophaga intermedia S1.</title>
        <authorList>
            <person name="Gan H.M."/>
            <person name="Chew T.H."/>
            <person name="Stolz A."/>
        </authorList>
    </citation>
    <scope>NUCLEOTIDE SEQUENCE [LARGE SCALE GENOMIC DNA]</scope>
    <source>
        <strain evidence="3">S1</strain>
    </source>
</reference>
<name>A0A1L1P7Y3_HYDIT</name>
<keyword evidence="3" id="KW-1185">Reference proteome</keyword>
<accession>A0A1L1P7Y3</accession>
<proteinExistence type="predicted"/>
<sequence length="349" mass="39407">MSSFITAVDLSFPPAERVGAEVEYFHYLPHEKQYVVNVYFIGPQPEPETIDRVLRECLALAAAHDGRFNIHASAYLLPQAGTDKDGRQEVQPYKMGHFLCFDAALRQIGVRRYGKKHFEQKWVITDVTAAGTGDNETYLDRPVHPLHDSYLPDEGESTDATEDMRVQVLEWVWYGYYTAAAILRWIDEGAAEGGGFDHGWIKAYATAVFEKKRAAEATWPQETDCDRLDNAFGRLNEQGICALQWAGNTISEGMESVSDAINDEGVPEGRYQGFCFFHSQDIDRALGDEGLMLAFGPVDSDEDEDAVRIGRLVCEAFQREGLQTDWKGTADSRINLPRLRWQRRTPQPD</sequence>
<dbReference type="Proteomes" id="UP000028878">
    <property type="component" value="Unassembled WGS sequence"/>
</dbReference>
<gene>
    <name evidence="2" type="ORF">BN948_00309</name>
</gene>